<comment type="subunit">
    <text evidence="13">F-type ATPases have 2 components, F(1) - the catalytic core - and F(0) - the membrane proton channel. F(1) has five subunits: alpha(3), beta(3), gamma(1), delta(1), epsilon(1). F(0) has four main subunits: a(1), b(2) and c(10-14). The alpha and beta chains form an alternating ring which encloses part of the gamma chain. F(1) is attached to F(0) by a central stalk formed by the gamma and epsilon chains, while a peripheral stalk is formed by the delta and b chains.</text>
</comment>
<evidence type="ECO:0000256" key="1">
    <source>
        <dbReference type="ARBA" id="ARBA00005513"/>
    </source>
</evidence>
<dbReference type="InterPro" id="IPR050059">
    <property type="entry name" value="ATP_synthase_B_chain"/>
</dbReference>
<evidence type="ECO:0000256" key="15">
    <source>
        <dbReference type="HAMAP-Rule" id="MF_01398"/>
    </source>
</evidence>
<dbReference type="InterPro" id="IPR005864">
    <property type="entry name" value="ATP_synth_F0_bsu_bac"/>
</dbReference>
<dbReference type="RefSeq" id="WP_229731382.1">
    <property type="nucleotide sequence ID" value="NZ_BMGH01000001.1"/>
</dbReference>
<dbReference type="GO" id="GO:0046933">
    <property type="term" value="F:proton-transporting ATP synthase activity, rotational mechanism"/>
    <property type="evidence" value="ECO:0007669"/>
    <property type="project" value="UniProtKB-UniRule"/>
</dbReference>
<keyword evidence="8 15" id="KW-0406">Ion transport</keyword>
<keyword evidence="6 15" id="KW-0375">Hydrogen ion transport</keyword>
<dbReference type="GO" id="GO:0005886">
    <property type="term" value="C:plasma membrane"/>
    <property type="evidence" value="ECO:0007669"/>
    <property type="project" value="UniProtKB-SubCell"/>
</dbReference>
<dbReference type="GO" id="GO:0045259">
    <property type="term" value="C:proton-transporting ATP synthase complex"/>
    <property type="evidence" value="ECO:0007669"/>
    <property type="project" value="UniProtKB-KW"/>
</dbReference>
<evidence type="ECO:0000256" key="11">
    <source>
        <dbReference type="ARBA" id="ARBA00025198"/>
    </source>
</evidence>
<comment type="subunit">
    <text evidence="15">F-type ATPases have 2 components, F(1) - the catalytic core - and F(0) - the membrane proton channel. F(1) has five subunits: alpha(3), beta(3), gamma(1), delta(1), epsilon(1). F(0) has three main subunits: a(1), b(2) and c(10-14). The alpha and beta chains form an alternating ring which encloses part of the gamma chain. F(1) is attached to F(0) by a central stalk formed by the gamma and epsilon chains, while a peripheral stalk is formed by the delta and b chains.</text>
</comment>
<dbReference type="GO" id="GO:0012505">
    <property type="term" value="C:endomembrane system"/>
    <property type="evidence" value="ECO:0007669"/>
    <property type="project" value="UniProtKB-SubCell"/>
</dbReference>
<proteinExistence type="inferred from homology"/>
<dbReference type="PANTHER" id="PTHR33445:SF1">
    <property type="entry name" value="ATP SYNTHASE SUBUNIT B"/>
    <property type="match status" value="1"/>
</dbReference>
<feature type="coiled-coil region" evidence="17">
    <location>
        <begin position="83"/>
        <end position="165"/>
    </location>
</feature>
<keyword evidence="4 15" id="KW-0138">CF(0)</keyword>
<dbReference type="NCBIfam" id="TIGR01144">
    <property type="entry name" value="ATP_synt_b"/>
    <property type="match status" value="1"/>
</dbReference>
<evidence type="ECO:0000256" key="10">
    <source>
        <dbReference type="ARBA" id="ARBA00023310"/>
    </source>
</evidence>
<evidence type="ECO:0000256" key="12">
    <source>
        <dbReference type="ARBA" id="ARBA00025614"/>
    </source>
</evidence>
<keyword evidence="10 15" id="KW-0066">ATP synthesis</keyword>
<dbReference type="InterPro" id="IPR002146">
    <property type="entry name" value="ATP_synth_b/b'su_bac/chlpt"/>
</dbReference>
<name>A0A8J2Y4J3_9PROT</name>
<reference evidence="18" key="2">
    <citation type="submission" date="2020-09" db="EMBL/GenBank/DDBJ databases">
        <authorList>
            <person name="Sun Q."/>
            <person name="Zhou Y."/>
        </authorList>
    </citation>
    <scope>NUCLEOTIDE SEQUENCE</scope>
    <source>
        <strain evidence="18">CGMCC 1.12921</strain>
    </source>
</reference>
<dbReference type="GO" id="GO:0046961">
    <property type="term" value="F:proton-transporting ATPase activity, rotational mechanism"/>
    <property type="evidence" value="ECO:0007669"/>
    <property type="project" value="TreeGrafter"/>
</dbReference>
<evidence type="ECO:0000256" key="5">
    <source>
        <dbReference type="ARBA" id="ARBA00022692"/>
    </source>
</evidence>
<evidence type="ECO:0000256" key="3">
    <source>
        <dbReference type="ARBA" id="ARBA00022475"/>
    </source>
</evidence>
<keyword evidence="19" id="KW-1185">Reference proteome</keyword>
<dbReference type="CDD" id="cd06503">
    <property type="entry name" value="ATP-synt_Fo_b"/>
    <property type="match status" value="1"/>
</dbReference>
<evidence type="ECO:0000256" key="17">
    <source>
        <dbReference type="SAM" id="Coils"/>
    </source>
</evidence>
<comment type="similarity">
    <text evidence="1 15 16">Belongs to the ATPase B chain family.</text>
</comment>
<keyword evidence="2 15" id="KW-0813">Transport</keyword>
<evidence type="ECO:0000256" key="8">
    <source>
        <dbReference type="ARBA" id="ARBA00023065"/>
    </source>
</evidence>
<sequence>MMMLLQYEEAPQGQPQGEPTAAEVMQEELAVDANGYGEYESVPVWLDTYLWTLLPFLCVVLLFWFMGVHKTVGGMLDRRGKTIASELEQARDLREEAQELLAKYQRRQREAEEEAQGIIDQAKRDAKRMAEETRKKLDEQLARRSKAAEEKIARAEAQAIAAVRNRTADVAAAAAEQIVRQRLDTQAGAALVDRAIANVRSKLT</sequence>
<keyword evidence="7 15" id="KW-1133">Transmembrane helix</keyword>
<evidence type="ECO:0000256" key="4">
    <source>
        <dbReference type="ARBA" id="ARBA00022547"/>
    </source>
</evidence>
<dbReference type="HAMAP" id="MF_01398">
    <property type="entry name" value="ATP_synth_b_bprime"/>
    <property type="match status" value="1"/>
</dbReference>
<organism evidence="18 19">
    <name type="scientific">Aquisalinus flavus</name>
    <dbReference type="NCBI Taxonomy" id="1526572"/>
    <lineage>
        <taxon>Bacteria</taxon>
        <taxon>Pseudomonadati</taxon>
        <taxon>Pseudomonadota</taxon>
        <taxon>Alphaproteobacteria</taxon>
        <taxon>Parvularculales</taxon>
        <taxon>Parvularculaceae</taxon>
        <taxon>Aquisalinus</taxon>
    </lineage>
</organism>
<evidence type="ECO:0000256" key="2">
    <source>
        <dbReference type="ARBA" id="ARBA00022448"/>
    </source>
</evidence>
<gene>
    <name evidence="15 18" type="primary">atpF</name>
    <name evidence="18" type="ORF">GCM10011342_00350</name>
</gene>
<accession>A0A8J2Y4J3</accession>
<comment type="function">
    <text evidence="12">Component of the F(0) channel, it forms part of the peripheral stalk, linking F(1) to F(0). The b'-subunit is a diverged and duplicated form of b found in plants and photosynthetic bacteria.</text>
</comment>
<dbReference type="PANTHER" id="PTHR33445">
    <property type="entry name" value="ATP SYNTHASE SUBUNIT B', CHLOROPLASTIC"/>
    <property type="match status" value="1"/>
</dbReference>
<keyword evidence="3 15" id="KW-1003">Cell membrane</keyword>
<evidence type="ECO:0000256" key="9">
    <source>
        <dbReference type="ARBA" id="ARBA00023136"/>
    </source>
</evidence>
<evidence type="ECO:0000256" key="6">
    <source>
        <dbReference type="ARBA" id="ARBA00022781"/>
    </source>
</evidence>
<keyword evidence="17" id="KW-0175">Coiled coil</keyword>
<dbReference type="Proteomes" id="UP000613582">
    <property type="component" value="Unassembled WGS sequence"/>
</dbReference>
<comment type="subcellular location">
    <subcellularLocation>
        <location evidence="15">Cell membrane</location>
        <topology evidence="15">Single-pass membrane protein</topology>
    </subcellularLocation>
    <subcellularLocation>
        <location evidence="14">Endomembrane system</location>
        <topology evidence="14">Single-pass membrane protein</topology>
    </subcellularLocation>
</comment>
<evidence type="ECO:0000256" key="13">
    <source>
        <dbReference type="ARBA" id="ARBA00026054"/>
    </source>
</evidence>
<dbReference type="EMBL" id="BMGH01000001">
    <property type="protein sequence ID" value="GGC95483.1"/>
    <property type="molecule type" value="Genomic_DNA"/>
</dbReference>
<feature type="transmembrane region" description="Helical" evidence="15">
    <location>
        <begin position="49"/>
        <end position="68"/>
    </location>
</feature>
<comment type="function">
    <text evidence="11 15">F(1)F(0) ATP synthase produces ATP from ADP in the presence of a proton or sodium gradient. F-type ATPases consist of two structural domains, F(1) containing the extramembraneous catalytic core and F(0) containing the membrane proton channel, linked together by a central stalk and a peripheral stalk. During catalysis, ATP synthesis in the catalytic domain of F(1) is coupled via a rotary mechanism of the central stalk subunits to proton translocation.</text>
</comment>
<evidence type="ECO:0000256" key="7">
    <source>
        <dbReference type="ARBA" id="ARBA00022989"/>
    </source>
</evidence>
<comment type="caution">
    <text evidence="18">The sequence shown here is derived from an EMBL/GenBank/DDBJ whole genome shotgun (WGS) entry which is preliminary data.</text>
</comment>
<keyword evidence="9 15" id="KW-0472">Membrane</keyword>
<keyword evidence="5 15" id="KW-0812">Transmembrane</keyword>
<evidence type="ECO:0000313" key="19">
    <source>
        <dbReference type="Proteomes" id="UP000613582"/>
    </source>
</evidence>
<evidence type="ECO:0000313" key="18">
    <source>
        <dbReference type="EMBL" id="GGC95483.1"/>
    </source>
</evidence>
<dbReference type="Pfam" id="PF00430">
    <property type="entry name" value="ATP-synt_B"/>
    <property type="match status" value="1"/>
</dbReference>
<reference evidence="18" key="1">
    <citation type="journal article" date="2014" name="Int. J. Syst. Evol. Microbiol.">
        <title>Complete genome sequence of Corynebacterium casei LMG S-19264T (=DSM 44701T), isolated from a smear-ripened cheese.</title>
        <authorList>
            <consortium name="US DOE Joint Genome Institute (JGI-PGF)"/>
            <person name="Walter F."/>
            <person name="Albersmeier A."/>
            <person name="Kalinowski J."/>
            <person name="Ruckert C."/>
        </authorList>
    </citation>
    <scope>NUCLEOTIDE SEQUENCE</scope>
    <source>
        <strain evidence="18">CGMCC 1.12921</strain>
    </source>
</reference>
<evidence type="ECO:0000256" key="16">
    <source>
        <dbReference type="RuleBase" id="RU003848"/>
    </source>
</evidence>
<dbReference type="AlphaFoldDB" id="A0A8J2Y4J3"/>
<evidence type="ECO:0000256" key="14">
    <source>
        <dbReference type="ARBA" id="ARBA00037847"/>
    </source>
</evidence>
<protein>
    <recommendedName>
        <fullName evidence="15">ATP synthase subunit b</fullName>
    </recommendedName>
    <alternativeName>
        <fullName evidence="15">ATP synthase F(0) sector subunit b</fullName>
    </alternativeName>
    <alternativeName>
        <fullName evidence="15">ATPase subunit I</fullName>
    </alternativeName>
    <alternativeName>
        <fullName evidence="15">F-type ATPase subunit b</fullName>
        <shortName evidence="15">F-ATPase subunit b</shortName>
    </alternativeName>
</protein>